<evidence type="ECO:0000256" key="13">
    <source>
        <dbReference type="ARBA" id="ARBA00036671"/>
    </source>
</evidence>
<organism evidence="15 16">
    <name type="scientific">Encephalitozoon romaleae (strain SJ-2008)</name>
    <name type="common">Microsporidian parasite</name>
    <dbReference type="NCBI Taxonomy" id="1178016"/>
    <lineage>
        <taxon>Eukaryota</taxon>
        <taxon>Fungi</taxon>
        <taxon>Fungi incertae sedis</taxon>
        <taxon>Microsporidia</taxon>
        <taxon>Unikaryonidae</taxon>
        <taxon>Encephalitozoon</taxon>
    </lineage>
</organism>
<dbReference type="HOGENOM" id="CLU_034302_6_1_1"/>
<dbReference type="EMBL" id="CP003522">
    <property type="protein sequence ID" value="AFN83080.1"/>
    <property type="molecule type" value="Genomic_DNA"/>
</dbReference>
<keyword evidence="9 14" id="KW-0443">Lipid metabolism</keyword>
<comment type="caution">
    <text evidence="14">Lacks conserved residue(s) required for the propagation of feature annotation.</text>
</comment>
<dbReference type="GO" id="GO:0030148">
    <property type="term" value="P:sphingolipid biosynthetic process"/>
    <property type="evidence" value="ECO:0007669"/>
    <property type="project" value="TreeGrafter"/>
</dbReference>
<evidence type="ECO:0000256" key="11">
    <source>
        <dbReference type="ARBA" id="ARBA00023160"/>
    </source>
</evidence>
<reference evidence="15 16" key="1">
    <citation type="journal article" date="2012" name="Proc. Natl. Acad. Sci. U.S.A.">
        <title>Gain and loss of multiple functionally related, horizontally transferred genes in the reduced genomes of two microsporidian parasites.</title>
        <authorList>
            <person name="Pombert J.-F."/>
            <person name="Selman M."/>
            <person name="Burki F."/>
            <person name="Bardell F.T."/>
            <person name="Farinelli L."/>
            <person name="Solter L.F."/>
            <person name="Whitman D.W."/>
            <person name="Weiss L.M."/>
            <person name="Corradi N."/>
            <person name="Keeling P.J."/>
        </authorList>
    </citation>
    <scope>NUCLEOTIDE SEQUENCE [LARGE SCALE GENOMIC DNA]</scope>
    <source>
        <strain evidence="15 16">SJ-2008</strain>
    </source>
</reference>
<dbReference type="GO" id="GO:0102158">
    <property type="term" value="F:very-long-chain (3R)-3-hydroxyacyl-CoA dehydratase activity"/>
    <property type="evidence" value="ECO:0007669"/>
    <property type="project" value="UniProtKB-EC"/>
</dbReference>
<dbReference type="EC" id="4.2.1.134" evidence="4 14"/>
<keyword evidence="16" id="KW-1185">Reference proteome</keyword>
<dbReference type="PANTHER" id="PTHR11035:SF3">
    <property type="entry name" value="VERY-LONG-CHAIN (3R)-3-HYDROXYACYL-COA DEHYDRATASE"/>
    <property type="match status" value="1"/>
</dbReference>
<dbReference type="GeneID" id="20521382"/>
<evidence type="ECO:0000256" key="12">
    <source>
        <dbReference type="ARBA" id="ARBA00023239"/>
    </source>
</evidence>
<accession>I7AEI2</accession>
<comment type="function">
    <text evidence="14">Catalyzes the third of the four reactions of the long-chain fatty acids elongation cycle. This endoplasmic reticulum-bound enzymatic process, allows the addition of two carbons to the chain of long- and very long-chain fatty acids/VLCFAs per cycle. This enzyme catalyzes the dehydration of the 3-hydroxyacyl-CoA intermediate into trans-2,3-enoyl-CoA, within each cycle of fatty acid elongation. Thereby, it participates to the production of VLCFAs of different chain lengths that are involved in multiple biological processes as precursors of membrane lipids and lipid mediators.</text>
</comment>
<gene>
    <name evidence="15" type="ordered locus">EROM_051500</name>
</gene>
<dbReference type="KEGG" id="ero:EROM_051500"/>
<dbReference type="Proteomes" id="UP000010094">
    <property type="component" value="Chromosome V"/>
</dbReference>
<keyword evidence="14" id="KW-0256">Endoplasmic reticulum</keyword>
<proteinExistence type="inferred from homology"/>
<evidence type="ECO:0000256" key="10">
    <source>
        <dbReference type="ARBA" id="ARBA00023136"/>
    </source>
</evidence>
<evidence type="ECO:0000256" key="9">
    <source>
        <dbReference type="ARBA" id="ARBA00023098"/>
    </source>
</evidence>
<evidence type="ECO:0000256" key="5">
    <source>
        <dbReference type="ARBA" id="ARBA00022516"/>
    </source>
</evidence>
<dbReference type="PANTHER" id="PTHR11035">
    <property type="entry name" value="VERY-LONG-CHAIN (3R)-3-HYDROXYACYL-COA DEHYDRATASE"/>
    <property type="match status" value="1"/>
</dbReference>
<feature type="transmembrane region" description="Helical" evidence="14">
    <location>
        <begin position="123"/>
        <end position="143"/>
    </location>
</feature>
<keyword evidence="12 14" id="KW-0456">Lyase</keyword>
<dbReference type="Pfam" id="PF04387">
    <property type="entry name" value="PTPLA"/>
    <property type="match status" value="1"/>
</dbReference>
<dbReference type="AlphaFoldDB" id="I7AEI2"/>
<keyword evidence="5 14" id="KW-0444">Lipid biosynthesis</keyword>
<comment type="catalytic activity">
    <reaction evidence="13 14">
        <text>a very-long-chain (3R)-3-hydroxyacyl-CoA = a very-long-chain (2E)-enoyl-CoA + H2O</text>
        <dbReference type="Rhea" id="RHEA:45812"/>
        <dbReference type="ChEBI" id="CHEBI:15377"/>
        <dbReference type="ChEBI" id="CHEBI:83728"/>
        <dbReference type="ChEBI" id="CHEBI:85440"/>
        <dbReference type="EC" id="4.2.1.134"/>
    </reaction>
</comment>
<dbReference type="InterPro" id="IPR007482">
    <property type="entry name" value="Tyr_Pase-like_PTPLA"/>
</dbReference>
<dbReference type="GO" id="GO:0005789">
    <property type="term" value="C:endoplasmic reticulum membrane"/>
    <property type="evidence" value="ECO:0007669"/>
    <property type="project" value="UniProtKB-SubCell"/>
</dbReference>
<dbReference type="RefSeq" id="XP_009264577.1">
    <property type="nucleotide sequence ID" value="XM_009266302.1"/>
</dbReference>
<evidence type="ECO:0000313" key="16">
    <source>
        <dbReference type="Proteomes" id="UP000010094"/>
    </source>
</evidence>
<protein>
    <recommendedName>
        <fullName evidence="4 14">Very-long-chain (3R)-3-hydroxyacyl-CoA dehydratase</fullName>
        <ecNumber evidence="4 14">4.2.1.134</ecNumber>
    </recommendedName>
</protein>
<evidence type="ECO:0000256" key="14">
    <source>
        <dbReference type="RuleBase" id="RU363109"/>
    </source>
</evidence>
<dbReference type="VEuPathDB" id="MicrosporidiaDB:EROM_051500"/>
<evidence type="ECO:0000256" key="1">
    <source>
        <dbReference type="ARBA" id="ARBA00004141"/>
    </source>
</evidence>
<dbReference type="GO" id="GO:0042761">
    <property type="term" value="P:very long-chain fatty acid biosynthetic process"/>
    <property type="evidence" value="ECO:0007669"/>
    <property type="project" value="TreeGrafter"/>
</dbReference>
<sequence length="192" mass="22972">MMRLTYIRIYNAIGFIVCTIALFTSLMFYKTMKTKYLKMAGLCQTFFLMEVANICAKKSNARYLPTVMQLVSRMLIIWVVFWYYEIIDWTFPIMTACWYLSDLVRYVFYMFRIDTIRIIRYNLFLLTSPIGFILEMCCLRTLYNLIGNILSYLVALAALLYIPGFIFLFSHMLRQRKWSRKIKASKNKKKDL</sequence>
<dbReference type="UniPathway" id="UPA00094"/>
<evidence type="ECO:0000256" key="8">
    <source>
        <dbReference type="ARBA" id="ARBA00022989"/>
    </source>
</evidence>
<keyword evidence="6 14" id="KW-0812">Transmembrane</keyword>
<comment type="subcellular location">
    <subcellularLocation>
        <location evidence="14">Endoplasmic reticulum membrane</location>
        <topology evidence="14">Multi-pass membrane protein</topology>
    </subcellularLocation>
    <subcellularLocation>
        <location evidence="1">Membrane</location>
        <topology evidence="1">Multi-pass membrane protein</topology>
    </subcellularLocation>
</comment>
<keyword evidence="7 14" id="KW-0276">Fatty acid metabolism</keyword>
<evidence type="ECO:0000256" key="4">
    <source>
        <dbReference type="ARBA" id="ARBA00013122"/>
    </source>
</evidence>
<dbReference type="GO" id="GO:0030497">
    <property type="term" value="P:fatty acid elongation"/>
    <property type="evidence" value="ECO:0007669"/>
    <property type="project" value="TreeGrafter"/>
</dbReference>
<comment type="pathway">
    <text evidence="2 14">Lipid metabolism; fatty acid biosynthesis.</text>
</comment>
<feature type="transmembrane region" description="Helical" evidence="14">
    <location>
        <begin position="12"/>
        <end position="30"/>
    </location>
</feature>
<keyword evidence="11 14" id="KW-0275">Fatty acid biosynthesis</keyword>
<evidence type="ECO:0000313" key="15">
    <source>
        <dbReference type="EMBL" id="AFN83080.1"/>
    </source>
</evidence>
<evidence type="ECO:0000256" key="6">
    <source>
        <dbReference type="ARBA" id="ARBA00022692"/>
    </source>
</evidence>
<keyword evidence="8 14" id="KW-1133">Transmembrane helix</keyword>
<keyword evidence="10 14" id="KW-0472">Membrane</keyword>
<feature type="transmembrane region" description="Helical" evidence="14">
    <location>
        <begin position="149"/>
        <end position="173"/>
    </location>
</feature>
<dbReference type="OrthoDB" id="46988at2759"/>
<name>I7AEI2_ENCRO</name>
<evidence type="ECO:0000256" key="2">
    <source>
        <dbReference type="ARBA" id="ARBA00005194"/>
    </source>
</evidence>
<evidence type="ECO:0000256" key="7">
    <source>
        <dbReference type="ARBA" id="ARBA00022832"/>
    </source>
</evidence>
<evidence type="ECO:0000256" key="3">
    <source>
        <dbReference type="ARBA" id="ARBA00007811"/>
    </source>
</evidence>
<comment type="similarity">
    <text evidence="3 14">Belongs to the very long-chain fatty acids dehydratase HACD family.</text>
</comment>